<dbReference type="AlphaFoldDB" id="B1X5H1"/>
<organism evidence="7">
    <name type="scientific">Paulinella chromatophora</name>
    <dbReference type="NCBI Taxonomy" id="39717"/>
    <lineage>
        <taxon>Eukaryota</taxon>
        <taxon>Sar</taxon>
        <taxon>Rhizaria</taxon>
        <taxon>Cercozoa</taxon>
        <taxon>Imbricatea</taxon>
        <taxon>Silicofilosea</taxon>
        <taxon>Euglyphida</taxon>
        <taxon>Paulinellidae</taxon>
        <taxon>Paulinella</taxon>
    </lineage>
</organism>
<dbReference type="GO" id="GO:0016117">
    <property type="term" value="P:carotenoid biosynthetic process"/>
    <property type="evidence" value="ECO:0007669"/>
    <property type="project" value="UniProtKB-KW"/>
</dbReference>
<comment type="pathway">
    <text evidence="6">Carotenoid biosynthesis; beta-zeacarotene biosynthesis.</text>
</comment>
<keyword evidence="4" id="KW-0125">Carotenoid biosynthesis</keyword>
<dbReference type="Pfam" id="PF05834">
    <property type="entry name" value="Lycopene_cycl"/>
    <property type="match status" value="1"/>
</dbReference>
<dbReference type="InterPro" id="IPR010108">
    <property type="entry name" value="Lycopene_cyclase_b/e"/>
</dbReference>
<accession>B1X5H1</accession>
<keyword evidence="7" id="KW-0934">Plastid</keyword>
<reference evidence="7" key="1">
    <citation type="submission" date="2007-08" db="EMBL/GenBank/DDBJ databases">
        <authorList>
            <person name="Gloeckner G."/>
            <person name="Nowack E."/>
            <person name="Melkonian M."/>
        </authorList>
    </citation>
    <scope>NUCLEOTIDE SEQUENCE</scope>
</reference>
<dbReference type="Gene3D" id="3.50.50.60">
    <property type="entry name" value="FAD/NAD(P)-binding domain"/>
    <property type="match status" value="1"/>
</dbReference>
<dbReference type="EMBL" id="CP000815">
    <property type="protein sequence ID" value="ACB43190.1"/>
    <property type="molecule type" value="Genomic_DNA"/>
</dbReference>
<dbReference type="PANTHER" id="PTHR39757">
    <property type="match status" value="1"/>
</dbReference>
<dbReference type="InterPro" id="IPR036188">
    <property type="entry name" value="FAD/NAD-bd_sf"/>
</dbReference>
<keyword evidence="5" id="KW-0520">NAD</keyword>
<geneLocation type="organellar chromatophore" evidence="7"/>
<dbReference type="PRINTS" id="PR00420">
    <property type="entry name" value="RNGMNOXGNASE"/>
</dbReference>
<dbReference type="RefSeq" id="YP_002049400.1">
    <property type="nucleotide sequence ID" value="NC_011087.1"/>
</dbReference>
<dbReference type="InterPro" id="IPR054896">
    <property type="entry name" value="LycopCyc"/>
</dbReference>
<dbReference type="EC" id="5.5.1.19" evidence="3"/>
<gene>
    <name evidence="7" type="ordered locus">PCC_0775</name>
</gene>
<proteinExistence type="inferred from homology"/>
<protein>
    <recommendedName>
        <fullName evidence="3">lycopene beta-cyclase</fullName>
        <ecNumber evidence="3">5.5.1.19</ecNumber>
    </recommendedName>
</protein>
<evidence type="ECO:0000256" key="3">
    <source>
        <dbReference type="ARBA" id="ARBA00012242"/>
    </source>
</evidence>
<dbReference type="NCBIfam" id="NF045687">
    <property type="entry name" value="LycopCycCtrL"/>
    <property type="match status" value="1"/>
</dbReference>
<evidence type="ECO:0000256" key="2">
    <source>
        <dbReference type="ARBA" id="ARBA00006599"/>
    </source>
</evidence>
<dbReference type="GO" id="GO:0016705">
    <property type="term" value="F:oxidoreductase activity, acting on paired donors, with incorporation or reduction of molecular oxygen"/>
    <property type="evidence" value="ECO:0007669"/>
    <property type="project" value="InterPro"/>
</dbReference>
<dbReference type="SUPFAM" id="SSF51905">
    <property type="entry name" value="FAD/NAD(P)-binding domain"/>
    <property type="match status" value="1"/>
</dbReference>
<evidence type="ECO:0000256" key="1">
    <source>
        <dbReference type="ARBA" id="ARBA00005089"/>
    </source>
</evidence>
<dbReference type="GO" id="GO:0016860">
    <property type="term" value="F:intramolecular oxidoreductase activity"/>
    <property type="evidence" value="ECO:0007669"/>
    <property type="project" value="UniProtKB-ARBA"/>
</dbReference>
<evidence type="ECO:0000256" key="5">
    <source>
        <dbReference type="ARBA" id="ARBA00023027"/>
    </source>
</evidence>
<dbReference type="GeneID" id="6481512"/>
<evidence type="ECO:0000256" key="4">
    <source>
        <dbReference type="ARBA" id="ARBA00022746"/>
    </source>
</evidence>
<name>B1X5H1_PAUCH</name>
<comment type="pathway">
    <text evidence="1">Carotenoid biosynthesis; beta-carotene biosynthesis.</text>
</comment>
<dbReference type="PANTHER" id="PTHR39757:SF5">
    <property type="entry name" value="OS02G0190600 PROTEIN"/>
    <property type="match status" value="1"/>
</dbReference>
<reference evidence="7" key="2">
    <citation type="journal article" date="2008" name="Curr. Biol.">
        <title>Chromatophore genome sequence of Paulinella sheds light on acquisition of photosynthesis by eukaryotes.</title>
        <authorList>
            <person name="Nowack E.C.M."/>
            <person name="Melkonian M."/>
            <person name="Gloeckner G."/>
        </authorList>
    </citation>
    <scope>NUCLEOTIDE SEQUENCE [LARGE SCALE GENOMIC DNA]</scope>
</reference>
<evidence type="ECO:0000256" key="6">
    <source>
        <dbReference type="ARBA" id="ARBA00037906"/>
    </source>
</evidence>
<evidence type="ECO:0000313" key="7">
    <source>
        <dbReference type="EMBL" id="ACB43190.1"/>
    </source>
</evidence>
<sequence>MNFIADVLIIGAGPAALAIASELCQRGLQVEGLASISPEVPWENTYGIWGSEVDDLCISSLLSHRWSDCTSYFTDVPIPHKTDYGLFDKNLLKGHWLSSINSSKMVWHLGEAAYIEHSQFYSSVTTTKGLIYSARLIIEATGHQSRFISRPTSETIAYQTAYGVIGRFSEPPLKAGQLVLMDYRQNNLNITESNNPVPTFLYAMDLGEGVFFLEETSLAFSRPVSYSELYSRLYQRLTKFNISILEVKHEEFCLFPMNLPLPNLKQQVIAFGSAASMVHPSTGYMIGTLMRRAPILAEAIANNLSISNLSSTIVAERAWASLWSDELIERHMIFQFGLEKLMRFSHSQLFYFFDSFFKLPLPQWSGFLANTLSMSQLVGAMIRLWVISPWIVKWGLMRLKGKETELALKSIFIHVAKG</sequence>
<dbReference type="NCBIfam" id="TIGR01790">
    <property type="entry name" value="carotene-cycl"/>
    <property type="match status" value="1"/>
</dbReference>
<comment type="similarity">
    <text evidence="2">Belongs to the lycopene cyclase family.</text>
</comment>